<dbReference type="SMART" id="SM01281">
    <property type="entry name" value="Med12"/>
    <property type="match status" value="1"/>
</dbReference>
<keyword evidence="9" id="KW-0539">Nucleus</keyword>
<evidence type="ECO:0000256" key="5">
    <source>
        <dbReference type="ARBA" id="ARBA00022491"/>
    </source>
</evidence>
<evidence type="ECO:0000256" key="8">
    <source>
        <dbReference type="ARBA" id="ARBA00023163"/>
    </source>
</evidence>
<accession>A0A3S4AK22</accession>
<comment type="subunit">
    <text evidence="3">Component of the SRB8-11 complex, which itself associates with the Mediator complex.</text>
</comment>
<comment type="subcellular location">
    <subcellularLocation>
        <location evidence="1">Nucleus</location>
    </subcellularLocation>
</comment>
<evidence type="ECO:0000256" key="12">
    <source>
        <dbReference type="SAM" id="MobiDB-lite"/>
    </source>
</evidence>
<keyword evidence="8" id="KW-0804">Transcription</keyword>
<feature type="compositionally biased region" description="Polar residues" evidence="12">
    <location>
        <begin position="102"/>
        <end position="115"/>
    </location>
</feature>
<dbReference type="PANTHER" id="PTHR46567:SF1">
    <property type="entry name" value="MEDIATOR OF RNA POLYMERASE II TRANSCRIPTION SUBUNIT 12"/>
    <property type="match status" value="1"/>
</dbReference>
<dbReference type="PANTHER" id="PTHR46567">
    <property type="entry name" value="MEDIATOR OF RNA POLYMERASE II TRANSCRIPTION SUBUNIT 12"/>
    <property type="match status" value="1"/>
</dbReference>
<gene>
    <name evidence="14" type="ORF">TT172_LOCUS1931</name>
</gene>
<protein>
    <recommendedName>
        <fullName evidence="4">Mediator of RNA polymerase II transcription subunit 12</fullName>
    </recommendedName>
    <alternativeName>
        <fullName evidence="11">Mediator complex subunit 12</fullName>
    </alternativeName>
</protein>
<comment type="function">
    <text evidence="10">Component of the SRB8-11 complex. The SRB8-11 complex is a regulatory module of the Mediator complex which is itself involved in regulation of basal and activated RNA polymerase II-dependent transcription. The SRB8-11 complex may be involved in the transcriptional repression of a subset of genes regulated by Mediator. It may inhibit the association of the Mediator complex with RNA polymerase II to form the holoenzyme complex.</text>
</comment>
<evidence type="ECO:0000313" key="15">
    <source>
        <dbReference type="Proteomes" id="UP000289323"/>
    </source>
</evidence>
<evidence type="ECO:0000256" key="9">
    <source>
        <dbReference type="ARBA" id="ARBA00023242"/>
    </source>
</evidence>
<evidence type="ECO:0000256" key="3">
    <source>
        <dbReference type="ARBA" id="ARBA00011629"/>
    </source>
</evidence>
<feature type="domain" description="Mediator complex subunit Med12" evidence="13">
    <location>
        <begin position="294"/>
        <end position="357"/>
    </location>
</feature>
<evidence type="ECO:0000256" key="1">
    <source>
        <dbReference type="ARBA" id="ARBA00004123"/>
    </source>
</evidence>
<keyword evidence="5" id="KW-0678">Repressor</keyword>
<evidence type="ECO:0000256" key="4">
    <source>
        <dbReference type="ARBA" id="ARBA00019622"/>
    </source>
</evidence>
<dbReference type="GO" id="GO:0003712">
    <property type="term" value="F:transcription coregulator activity"/>
    <property type="evidence" value="ECO:0007669"/>
    <property type="project" value="InterPro"/>
</dbReference>
<evidence type="ECO:0000259" key="13">
    <source>
        <dbReference type="SMART" id="SM01281"/>
    </source>
</evidence>
<feature type="compositionally biased region" description="Low complexity" evidence="12">
    <location>
        <begin position="1578"/>
        <end position="1615"/>
    </location>
</feature>
<keyword evidence="7" id="KW-0010">Activator</keyword>
<evidence type="ECO:0000256" key="10">
    <source>
        <dbReference type="ARBA" id="ARBA00025661"/>
    </source>
</evidence>
<dbReference type="EMBL" id="OUUZ01000001">
    <property type="protein sequence ID" value="SPQ19512.1"/>
    <property type="molecule type" value="Genomic_DNA"/>
</dbReference>
<evidence type="ECO:0000256" key="7">
    <source>
        <dbReference type="ARBA" id="ARBA00023159"/>
    </source>
</evidence>
<feature type="region of interest" description="Disordered" evidence="12">
    <location>
        <begin position="1"/>
        <end position="211"/>
    </location>
</feature>
<dbReference type="GO" id="GO:0006357">
    <property type="term" value="P:regulation of transcription by RNA polymerase II"/>
    <property type="evidence" value="ECO:0007669"/>
    <property type="project" value="InterPro"/>
</dbReference>
<evidence type="ECO:0000313" key="14">
    <source>
        <dbReference type="EMBL" id="SPQ19512.1"/>
    </source>
</evidence>
<dbReference type="GO" id="GO:0016592">
    <property type="term" value="C:mediator complex"/>
    <property type="evidence" value="ECO:0007669"/>
    <property type="project" value="InterPro"/>
</dbReference>
<name>A0A3S4AK22_9PEZI</name>
<dbReference type="Proteomes" id="UP000289323">
    <property type="component" value="Unassembled WGS sequence"/>
</dbReference>
<keyword evidence="6" id="KW-0805">Transcription regulation</keyword>
<dbReference type="InterPro" id="IPR057344">
    <property type="entry name" value="ARM_SRB8"/>
</dbReference>
<dbReference type="InterPro" id="IPR019035">
    <property type="entry name" value="Mediator_Med12"/>
</dbReference>
<dbReference type="Pfam" id="PF09497">
    <property type="entry name" value="Med12"/>
    <property type="match status" value="1"/>
</dbReference>
<comment type="similarity">
    <text evidence="2">Belongs to the Mediator complex subunit 12 family.</text>
</comment>
<evidence type="ECO:0000256" key="6">
    <source>
        <dbReference type="ARBA" id="ARBA00023015"/>
    </source>
</evidence>
<sequence length="1678" mass="180599">MISRPPLGVQQRPPQHKLSGPAALSQRPAAHQRALSQHQYPPPPSGRKDDAAAAAATAFYDFSPADSNDGVPARPAVPRRGGSRLKLELSHDPADPVAQGGITESPNAAESSKVFTPSRIMPPTDSSDMGDMSPHLSTHPQSVEIDAPLPMPRRPAPFTANVPRREVPPPASANAARKDSRPKPFTVEPPAAAPRYSTRRDPAARASGSVPAPSTGYADFFPWTGKHPEDQFSENVIRNGYYDKGQFSSAETQSAKGILFPALKHKTGLTALSSVFTAVLGQRRHNGQITAPSTFKLPPRVTLTDTKREAWLRDLANPAISLRRLSRTIPHGIRGKILLEQCLKKHVPTDRAVWLIKCVGANEIRATKRKGVSSLVLGGETRWIKDWTVSVEQFIEHVYFSFDEEDWKSKVHYATRLAAHLYAEHLLDREHFSEWLVFNLENSSEARLPMWMLITQLYWKDLLKLRKYGRRLVAALISHHHLISNHPDKDILSPLLQSLTQCLNTLILSSPENFLSPSTWPKYRDGLKACLPAGDETRLNVFGAINLRNEQLAAAATRSQPAARHILVRMLDGTLQTPMAAELPSQCWGISKDKEALAKALLEWSTSLYRPGLAKIYVASRILQHWNTLGLDPTLAVLDFLSADACQERKRKCALYHVVCELVRSGIFSLPRYIQWLIPLGGLRNPEDVLPDGPGPTRLLAEIPPHALTASQRNLRSGMLRRASFSVADEAQDTELAIRHLKHTLGLAVDPADPILQRVPLSIAKLCKKIKSASRALKAEIGSWLCSSFAAHADARAEEGAPQVPDISPAIFYAVRSVLEAAEDFSMLGDILKTLTKHSGVEILAAVADTVSRHFFIFSALGDSIPLFRNLHERLTTAVREGGMAVRPLLASLVTLAPRIPGMEELASQLRRDLALSDRQNPVDACSPVSDNMVSRLQDDAGELHEEIEKLLAAGSSLDRNTMERLFQTITQRLQACWGKAQDRQRAYSSLLGRLRVFDSQHFDGLMVKWLLYLRTLSSRPSILQIFPLLVSVGCLDLGAILATAADFPTGQGAGGARAAAMGAGAPQVVQLTYRSRYMQEVLQLLTAPLPQNDLMTVDEVYRFAILQDQAIRECPKEVLGLILLASAEYSFARAQNDFEALPLDSPSVVENLVELLKRLVLRDATGVARALGARSQNPHVSGWIDAVTTKLLIPAADTPAPVTFDQVLELTNEFTLPFCQVKLALSLSSGEQNTQEAADRQQSHVELFANAMDKAITAGNISWVGMLSCLSPDITQHLKLRAQNRFLELLPSLRSIPNTDAAALAQDLQMAENLLSVIDAVVRGSAARQTSLPPSIVDKLVDLWEILAAPDDRDPGTSDPALAAAKSTVLTSWLPLTLNLITLHAQAQAQAQAQTQAPPENSSKPAAGNSNDVRAKILVACAGIMQELDALVLVSAPTPAAAGAAAPADPLPPAGAASAAAPAAAAAAAALARRVFDLSCLLVDTLSEDARAMCVRAMRDGAAADARLRYIFSIGAASGEGGGDSVVGGAGGGAGTLWLSQREKGTSSSANANANANASVAAAAAAGAAAAGGGSARSGTTAAATTTTNTTGVPTTTTPTTTTTTTTPTPATNPANTLFSGLLGTPASLWGLDRGQAGERLSVFQYRRWETLSEPTPNVGENDTALSLSLFEARRVQ</sequence>
<evidence type="ECO:0000256" key="2">
    <source>
        <dbReference type="ARBA" id="ARBA00010289"/>
    </source>
</evidence>
<evidence type="ECO:0000256" key="11">
    <source>
        <dbReference type="ARBA" id="ARBA00032010"/>
    </source>
</evidence>
<dbReference type="Pfam" id="PF25326">
    <property type="entry name" value="ARM_SRB8"/>
    <property type="match status" value="1"/>
</dbReference>
<proteinExistence type="inferred from homology"/>
<reference evidence="14 15" key="1">
    <citation type="submission" date="2018-04" db="EMBL/GenBank/DDBJ databases">
        <authorList>
            <person name="Huttner S."/>
            <person name="Dainat J."/>
        </authorList>
    </citation>
    <scope>NUCLEOTIDE SEQUENCE [LARGE SCALE GENOMIC DNA]</scope>
</reference>
<feature type="region of interest" description="Disordered" evidence="12">
    <location>
        <begin position="1574"/>
        <end position="1615"/>
    </location>
</feature>
<feature type="compositionally biased region" description="Basic and acidic residues" evidence="12">
    <location>
        <begin position="85"/>
        <end position="94"/>
    </location>
</feature>
<organism evidence="14 15">
    <name type="scientific">Thermothielavioides terrestris</name>
    <dbReference type="NCBI Taxonomy" id="2587410"/>
    <lineage>
        <taxon>Eukaryota</taxon>
        <taxon>Fungi</taxon>
        <taxon>Dikarya</taxon>
        <taxon>Ascomycota</taxon>
        <taxon>Pezizomycotina</taxon>
        <taxon>Sordariomycetes</taxon>
        <taxon>Sordariomycetidae</taxon>
        <taxon>Sordariales</taxon>
        <taxon>Chaetomiaceae</taxon>
        <taxon>Thermothielavioides</taxon>
    </lineage>
</organism>